<organism evidence="2 3">
    <name type="scientific">Loigolactobacillus backii</name>
    <dbReference type="NCBI Taxonomy" id="375175"/>
    <lineage>
        <taxon>Bacteria</taxon>
        <taxon>Bacillati</taxon>
        <taxon>Bacillota</taxon>
        <taxon>Bacilli</taxon>
        <taxon>Lactobacillales</taxon>
        <taxon>Lactobacillaceae</taxon>
        <taxon>Loigolactobacillus</taxon>
    </lineage>
</organism>
<name>A0A192GZE8_9LACO</name>
<accession>A0A192GZE8</accession>
<keyword evidence="3" id="KW-1185">Reference proteome</keyword>
<sequence>MLHSSRMAIGAWVNTLIILLVGAIKPQQLTNSGMWSSLFAVSFFYLIVIIANQKKWGHWLLMLMEVISGLIILEFMFTSLTQYAGFWRVCSILLGVLLLGHLYAAFRALRQDMKAK</sequence>
<gene>
    <name evidence="2" type="ORF">AYR53_03475</name>
</gene>
<feature type="transmembrane region" description="Helical" evidence="1">
    <location>
        <begin position="86"/>
        <end position="106"/>
    </location>
</feature>
<dbReference type="RefSeq" id="WP_068279380.1">
    <property type="nucleotide sequence ID" value="NZ_CP014873.1"/>
</dbReference>
<feature type="transmembrane region" description="Helical" evidence="1">
    <location>
        <begin position="33"/>
        <end position="52"/>
    </location>
</feature>
<feature type="transmembrane region" description="Helical" evidence="1">
    <location>
        <begin position="59"/>
        <end position="80"/>
    </location>
</feature>
<keyword evidence="1" id="KW-0812">Transmembrane</keyword>
<keyword evidence="1" id="KW-1133">Transmembrane helix</keyword>
<dbReference type="Proteomes" id="UP000078582">
    <property type="component" value="Chromosome"/>
</dbReference>
<dbReference type="GeneID" id="42981301"/>
<keyword evidence="1" id="KW-0472">Membrane</keyword>
<evidence type="ECO:0000256" key="1">
    <source>
        <dbReference type="SAM" id="Phobius"/>
    </source>
</evidence>
<evidence type="ECO:0000313" key="3">
    <source>
        <dbReference type="Proteomes" id="UP000078582"/>
    </source>
</evidence>
<proteinExistence type="predicted"/>
<protein>
    <submittedName>
        <fullName evidence="2">Uncharacterized protein</fullName>
    </submittedName>
</protein>
<evidence type="ECO:0000313" key="2">
    <source>
        <dbReference type="EMBL" id="ANK61909.1"/>
    </source>
</evidence>
<dbReference type="EMBL" id="CP014873">
    <property type="protein sequence ID" value="ANK61909.1"/>
    <property type="molecule type" value="Genomic_DNA"/>
</dbReference>
<dbReference type="AlphaFoldDB" id="A0A192GZE8"/>
<reference evidence="2 3" key="1">
    <citation type="submission" date="2016-03" db="EMBL/GenBank/DDBJ databases">
        <title>Pediococcus and Lactobacillus from brewery environment - whole genome sequencing and assembly.</title>
        <authorList>
            <person name="Behr J."/>
            <person name="Geissler A.J."/>
            <person name="Vogel R.F."/>
        </authorList>
    </citation>
    <scope>NUCLEOTIDE SEQUENCE [LARGE SCALE GENOMIC DNA]</scope>
    <source>
        <strain evidence="2 3">TMW 1.1989</strain>
    </source>
</reference>